<dbReference type="InterPro" id="IPR016181">
    <property type="entry name" value="Acyl_CoA_acyltransferase"/>
</dbReference>
<dbReference type="GO" id="GO:0016747">
    <property type="term" value="F:acyltransferase activity, transferring groups other than amino-acyl groups"/>
    <property type="evidence" value="ECO:0007669"/>
    <property type="project" value="InterPro"/>
</dbReference>
<protein>
    <recommendedName>
        <fullName evidence="1">N-acetyltransferase domain-containing protein</fullName>
    </recommendedName>
</protein>
<name>A0AA43QKS8_9LECA</name>
<dbReference type="EMBL" id="JAPUFD010000007">
    <property type="protein sequence ID" value="MDI1488316.1"/>
    <property type="molecule type" value="Genomic_DNA"/>
</dbReference>
<sequence length="611" mass="68706">MLQSLLESVIPWWKTENEQQPVHDAASPGLCLAHPTPGECNEINRMTFQEWGDALTLDEYLEESEYLKTVPLAKDNGMLTWILTDGSSPDRRPILSSCETFFKAALIASSKHDCEEGIVHGIASVFCHPALRRRGFAARLMRELARTLPHLSLKPKRPLASVLYSDIGTDYYRNLGWHAAPDNVHVRFDAALASQNLQTKPLKEDDLAQLCKYDEAIVRRTILEDTNGKRRLTIVPDVEHMLWHQSKANFACSKLFGDSPKIKGAVAGEPGYRVWAIWTHRYYGAPGLASSDNALYILRLVVENPRSGHGQKGEDPQVDSLHAVIEAAQNEAACWHLPCVKLWSPSPSTRELIRKAKVLFTDEERETDSAAMIMWFDSEGRETRSIGEWMGNEKYACIRLFEMEKARAKGVAHDITEAAESDAQAIADVHMAAFRDNGMLMAQFPTPAIREQLRICIARKAADDIRDPKIAVLVIHSEGELISFAKWSLPVSPIEKYEEASWVWPEETDFAILEKWTERVLAARGRVMGDRQCYSISFIATLPGYEKQGAASALIKWGIDKCTRDGIPIYLESTLNAALLYEKLGFKAMDKISLPLDGTRTYEEIGFLYEP</sequence>
<dbReference type="Gene3D" id="3.40.630.30">
    <property type="match status" value="2"/>
</dbReference>
<keyword evidence="3" id="KW-1185">Reference proteome</keyword>
<dbReference type="InterPro" id="IPR055100">
    <property type="entry name" value="GNAT_LYC1-like"/>
</dbReference>
<dbReference type="AlphaFoldDB" id="A0AA43QKS8"/>
<dbReference type="InterPro" id="IPR000182">
    <property type="entry name" value="GNAT_dom"/>
</dbReference>
<dbReference type="Pfam" id="PF00583">
    <property type="entry name" value="Acetyltransf_1"/>
    <property type="match status" value="1"/>
</dbReference>
<dbReference type="SUPFAM" id="SSF55729">
    <property type="entry name" value="Acyl-CoA N-acyltransferases (Nat)"/>
    <property type="match status" value="2"/>
</dbReference>
<dbReference type="Pfam" id="PF22998">
    <property type="entry name" value="GNAT_LYC1-like"/>
    <property type="match status" value="1"/>
</dbReference>
<evidence type="ECO:0000313" key="2">
    <source>
        <dbReference type="EMBL" id="MDI1488316.1"/>
    </source>
</evidence>
<dbReference type="Proteomes" id="UP001161017">
    <property type="component" value="Unassembled WGS sequence"/>
</dbReference>
<dbReference type="InterPro" id="IPR053013">
    <property type="entry name" value="LAT"/>
</dbReference>
<dbReference type="PANTHER" id="PTHR34815:SF2">
    <property type="entry name" value="N-ACETYLTRANSFERASE DOMAIN-CONTAINING PROTEIN"/>
    <property type="match status" value="1"/>
</dbReference>
<reference evidence="2" key="1">
    <citation type="journal article" date="2023" name="Genome Biol. Evol.">
        <title>First Whole Genome Sequence and Flow Cytometry Genome Size Data for the Lichen-Forming Fungus Ramalina farinacea (Ascomycota).</title>
        <authorList>
            <person name="Llewellyn T."/>
            <person name="Mian S."/>
            <person name="Hill R."/>
            <person name="Leitch I.J."/>
            <person name="Gaya E."/>
        </authorList>
    </citation>
    <scope>NUCLEOTIDE SEQUENCE</scope>
    <source>
        <strain evidence="2">LIQ254RAFAR</strain>
    </source>
</reference>
<proteinExistence type="predicted"/>
<accession>A0AA43QKS8</accession>
<organism evidence="2 3">
    <name type="scientific">Ramalina farinacea</name>
    <dbReference type="NCBI Taxonomy" id="258253"/>
    <lineage>
        <taxon>Eukaryota</taxon>
        <taxon>Fungi</taxon>
        <taxon>Dikarya</taxon>
        <taxon>Ascomycota</taxon>
        <taxon>Pezizomycotina</taxon>
        <taxon>Lecanoromycetes</taxon>
        <taxon>OSLEUM clade</taxon>
        <taxon>Lecanoromycetidae</taxon>
        <taxon>Lecanorales</taxon>
        <taxon>Lecanorineae</taxon>
        <taxon>Ramalinaceae</taxon>
        <taxon>Ramalina</taxon>
    </lineage>
</organism>
<dbReference type="PROSITE" id="PS51186">
    <property type="entry name" value="GNAT"/>
    <property type="match status" value="1"/>
</dbReference>
<dbReference type="PANTHER" id="PTHR34815">
    <property type="entry name" value="LYSINE ACETYLTRANSFERASE"/>
    <property type="match status" value="1"/>
</dbReference>
<evidence type="ECO:0000259" key="1">
    <source>
        <dbReference type="PROSITE" id="PS51186"/>
    </source>
</evidence>
<evidence type="ECO:0000313" key="3">
    <source>
        <dbReference type="Proteomes" id="UP001161017"/>
    </source>
</evidence>
<gene>
    <name evidence="2" type="ORF">OHK93_007590</name>
</gene>
<feature type="domain" description="N-acetyltransferase" evidence="1">
    <location>
        <begin position="468"/>
        <end position="611"/>
    </location>
</feature>
<comment type="caution">
    <text evidence="2">The sequence shown here is derived from an EMBL/GenBank/DDBJ whole genome shotgun (WGS) entry which is preliminary data.</text>
</comment>